<dbReference type="AlphaFoldDB" id="A0A5B8MKL4"/>
<keyword evidence="4" id="KW-1185">Reference proteome</keyword>
<feature type="compositionally biased region" description="Acidic residues" evidence="1">
    <location>
        <begin position="91"/>
        <end position="100"/>
    </location>
</feature>
<gene>
    <name evidence="3" type="ORF">A3770_03p24480</name>
</gene>
<dbReference type="STRING" id="1764295.A0A5B8MKL4"/>
<dbReference type="OrthoDB" id="514832at2759"/>
<dbReference type="InterPro" id="IPR037647">
    <property type="entry name" value="HIRIP3"/>
</dbReference>
<accession>A0A5B8MKL4</accession>
<dbReference type="Proteomes" id="UP000316726">
    <property type="component" value="Chromosome 3"/>
</dbReference>
<feature type="compositionally biased region" description="Basic residues" evidence="1">
    <location>
        <begin position="106"/>
        <end position="117"/>
    </location>
</feature>
<sequence>MDMEKAVTKAMEARRAFIVANAETVTTKALRKEIAEELGGNLANYKHLIKSLAIAFMAAEAVPESARPGDGEGVEEVKPSLEDGGSSPSCSDEDDEEVEEMQMPKPQRKRKSKKKKQGGVEKKAAAVGSARIEKAKKILKMASMRIPPRVYALNKDPSSLERSLEDLLSTQGLSLASPKKDIVRVRKRLELERDLDGIDTSNIVEEGRRRRR</sequence>
<dbReference type="GO" id="GO:0005634">
    <property type="term" value="C:nucleus"/>
    <property type="evidence" value="ECO:0007669"/>
    <property type="project" value="TreeGrafter"/>
</dbReference>
<feature type="compositionally biased region" description="Basic and acidic residues" evidence="1">
    <location>
        <begin position="67"/>
        <end position="81"/>
    </location>
</feature>
<reference evidence="3 4" key="1">
    <citation type="submission" date="2018-07" db="EMBL/GenBank/DDBJ databases">
        <title>The complete nuclear genome of the prasinophyte Chloropicon primus (CCMP1205).</title>
        <authorList>
            <person name="Pombert J.-F."/>
            <person name="Otis C."/>
            <person name="Turmel M."/>
            <person name="Lemieux C."/>
        </authorList>
    </citation>
    <scope>NUCLEOTIDE SEQUENCE [LARGE SCALE GENOMIC DNA]</scope>
    <source>
        <strain evidence="3 4">CCMP1205</strain>
    </source>
</reference>
<organism evidence="3 4">
    <name type="scientific">Chloropicon primus</name>
    <dbReference type="NCBI Taxonomy" id="1764295"/>
    <lineage>
        <taxon>Eukaryota</taxon>
        <taxon>Viridiplantae</taxon>
        <taxon>Chlorophyta</taxon>
        <taxon>Chloropicophyceae</taxon>
        <taxon>Chloropicales</taxon>
        <taxon>Chloropicaceae</taxon>
        <taxon>Chloropicon</taxon>
    </lineage>
</organism>
<dbReference type="EMBL" id="CP031036">
    <property type="protein sequence ID" value="QDZ19930.1"/>
    <property type="molecule type" value="Genomic_DNA"/>
</dbReference>
<evidence type="ECO:0000313" key="3">
    <source>
        <dbReference type="EMBL" id="QDZ19930.1"/>
    </source>
</evidence>
<dbReference type="PANTHER" id="PTHR15410">
    <property type="entry name" value="HIRA-INTERACTING PROTEIN 3"/>
    <property type="match status" value="1"/>
</dbReference>
<dbReference type="InterPro" id="IPR014876">
    <property type="entry name" value="DEK_C"/>
</dbReference>
<protein>
    <recommendedName>
        <fullName evidence="2">DEK-C domain-containing protein</fullName>
    </recommendedName>
</protein>
<feature type="domain" description="DEK-C" evidence="2">
    <location>
        <begin position="20"/>
        <end position="55"/>
    </location>
</feature>
<feature type="region of interest" description="Disordered" evidence="1">
    <location>
        <begin position="65"/>
        <end position="128"/>
    </location>
</feature>
<dbReference type="Pfam" id="PF08766">
    <property type="entry name" value="DEK_C"/>
    <property type="match status" value="1"/>
</dbReference>
<evidence type="ECO:0000313" key="4">
    <source>
        <dbReference type="Proteomes" id="UP000316726"/>
    </source>
</evidence>
<proteinExistence type="predicted"/>
<evidence type="ECO:0000256" key="1">
    <source>
        <dbReference type="SAM" id="MobiDB-lite"/>
    </source>
</evidence>
<evidence type="ECO:0000259" key="2">
    <source>
        <dbReference type="Pfam" id="PF08766"/>
    </source>
</evidence>
<dbReference type="PANTHER" id="PTHR15410:SF2">
    <property type="entry name" value="HIRA-INTERACTING PROTEIN 3"/>
    <property type="match status" value="1"/>
</dbReference>
<name>A0A5B8MKL4_9CHLO</name>